<sequence length="120" mass="13746">MLSKSCGIYCRDCVRNGRFSTFGHLPLESHMEFIDSSSLVEFSQIEPSVGEPHEPCWKKPISCECNTIYHGLIWQRAHDLPGQYKGSFLQDAQWVYDKLHDCFDREKIGSCRSGMLMAPV</sequence>
<dbReference type="Proteomes" id="UP001283361">
    <property type="component" value="Unassembled WGS sequence"/>
</dbReference>
<organism evidence="1 2">
    <name type="scientific">Elysia crispata</name>
    <name type="common">lettuce slug</name>
    <dbReference type="NCBI Taxonomy" id="231223"/>
    <lineage>
        <taxon>Eukaryota</taxon>
        <taxon>Metazoa</taxon>
        <taxon>Spiralia</taxon>
        <taxon>Lophotrochozoa</taxon>
        <taxon>Mollusca</taxon>
        <taxon>Gastropoda</taxon>
        <taxon>Heterobranchia</taxon>
        <taxon>Euthyneura</taxon>
        <taxon>Panpulmonata</taxon>
        <taxon>Sacoglossa</taxon>
        <taxon>Placobranchoidea</taxon>
        <taxon>Plakobranchidae</taxon>
        <taxon>Elysia</taxon>
    </lineage>
</organism>
<name>A0AAE1DLD9_9GAST</name>
<evidence type="ECO:0000313" key="2">
    <source>
        <dbReference type="Proteomes" id="UP001283361"/>
    </source>
</evidence>
<keyword evidence="2" id="KW-1185">Reference proteome</keyword>
<comment type="caution">
    <text evidence="1">The sequence shown here is derived from an EMBL/GenBank/DDBJ whole genome shotgun (WGS) entry which is preliminary data.</text>
</comment>
<gene>
    <name evidence="1" type="ORF">RRG08_065781</name>
</gene>
<dbReference type="EMBL" id="JAWDGP010003468">
    <property type="protein sequence ID" value="KAK3774120.1"/>
    <property type="molecule type" value="Genomic_DNA"/>
</dbReference>
<accession>A0AAE1DLD9</accession>
<protein>
    <submittedName>
        <fullName evidence="1">Uncharacterized protein</fullName>
    </submittedName>
</protein>
<evidence type="ECO:0000313" key="1">
    <source>
        <dbReference type="EMBL" id="KAK3774120.1"/>
    </source>
</evidence>
<proteinExistence type="predicted"/>
<reference evidence="1" key="1">
    <citation type="journal article" date="2023" name="G3 (Bethesda)">
        <title>A reference genome for the long-term kleptoplast-retaining sea slug Elysia crispata morphotype clarki.</title>
        <authorList>
            <person name="Eastman K.E."/>
            <person name="Pendleton A.L."/>
            <person name="Shaikh M.A."/>
            <person name="Suttiyut T."/>
            <person name="Ogas R."/>
            <person name="Tomko P."/>
            <person name="Gavelis G."/>
            <person name="Widhalm J.R."/>
            <person name="Wisecaver J.H."/>
        </authorList>
    </citation>
    <scope>NUCLEOTIDE SEQUENCE</scope>
    <source>
        <strain evidence="1">ECLA1</strain>
    </source>
</reference>
<dbReference type="AlphaFoldDB" id="A0AAE1DLD9"/>